<keyword evidence="6" id="KW-0479">Metal-binding</keyword>
<dbReference type="FunFam" id="3.20.20.60:FF:000051">
    <property type="entry name" value="Pyruvate kinase family protein"/>
    <property type="match status" value="1"/>
</dbReference>
<dbReference type="GO" id="GO:0016301">
    <property type="term" value="F:kinase activity"/>
    <property type="evidence" value="ECO:0007669"/>
    <property type="project" value="UniProtKB-KW"/>
</dbReference>
<dbReference type="Pfam" id="PF00224">
    <property type="entry name" value="PK"/>
    <property type="match status" value="2"/>
</dbReference>
<keyword evidence="7" id="KW-0547">Nucleotide-binding</keyword>
<keyword evidence="12" id="KW-0670">Pyruvate</keyword>
<keyword evidence="11" id="KW-0324">Glycolysis</keyword>
<keyword evidence="8" id="KW-0418">Kinase</keyword>
<keyword evidence="16" id="KW-1185">Reference proteome</keyword>
<comment type="cofactor">
    <cofactor evidence="1">
        <name>K(+)</name>
        <dbReference type="ChEBI" id="CHEBI:29103"/>
    </cofactor>
</comment>
<dbReference type="GO" id="GO:0030955">
    <property type="term" value="F:potassium ion binding"/>
    <property type="evidence" value="ECO:0007669"/>
    <property type="project" value="InterPro"/>
</dbReference>
<dbReference type="InterPro" id="IPR015813">
    <property type="entry name" value="Pyrv/PenolPyrv_kinase-like_dom"/>
</dbReference>
<accession>A0A8T2SNF7</accession>
<evidence type="ECO:0000256" key="9">
    <source>
        <dbReference type="ARBA" id="ARBA00022840"/>
    </source>
</evidence>
<dbReference type="Gene3D" id="3.20.20.60">
    <property type="entry name" value="Phosphoenolpyruvate-binding domains"/>
    <property type="match status" value="2"/>
</dbReference>
<dbReference type="EMBL" id="CM035424">
    <property type="protein sequence ID" value="KAH7352373.1"/>
    <property type="molecule type" value="Genomic_DNA"/>
</dbReference>
<keyword evidence="5" id="KW-0808">Transferase</keyword>
<feature type="domain" description="Pyruvate kinase barrel" evidence="14">
    <location>
        <begin position="561"/>
        <end position="807"/>
    </location>
</feature>
<evidence type="ECO:0000256" key="2">
    <source>
        <dbReference type="ARBA" id="ARBA00004997"/>
    </source>
</evidence>
<dbReference type="GO" id="GO:0000287">
    <property type="term" value="F:magnesium ion binding"/>
    <property type="evidence" value="ECO:0007669"/>
    <property type="project" value="InterPro"/>
</dbReference>
<keyword evidence="9" id="KW-0067">ATP-binding</keyword>
<evidence type="ECO:0000313" key="15">
    <source>
        <dbReference type="EMBL" id="KAH7352373.1"/>
    </source>
</evidence>
<protein>
    <recommendedName>
        <fullName evidence="4">pyruvate kinase</fullName>
        <ecNumber evidence="4">2.7.1.40</ecNumber>
    </recommendedName>
</protein>
<reference evidence="15" key="1">
    <citation type="submission" date="2021-08" db="EMBL/GenBank/DDBJ databases">
        <title>WGS assembly of Ceratopteris richardii.</title>
        <authorList>
            <person name="Marchant D.B."/>
            <person name="Chen G."/>
            <person name="Jenkins J."/>
            <person name="Shu S."/>
            <person name="Leebens-Mack J."/>
            <person name="Grimwood J."/>
            <person name="Schmutz J."/>
            <person name="Soltis P."/>
            <person name="Soltis D."/>
            <person name="Chen Z.-H."/>
        </authorList>
    </citation>
    <scope>NUCLEOTIDE SEQUENCE</scope>
    <source>
        <strain evidence="15">Whitten #5841</strain>
        <tissue evidence="15">Leaf</tissue>
    </source>
</reference>
<evidence type="ECO:0000256" key="13">
    <source>
        <dbReference type="SAM" id="MobiDB-lite"/>
    </source>
</evidence>
<dbReference type="GO" id="GO:0005524">
    <property type="term" value="F:ATP binding"/>
    <property type="evidence" value="ECO:0007669"/>
    <property type="project" value="UniProtKB-KW"/>
</dbReference>
<evidence type="ECO:0000256" key="12">
    <source>
        <dbReference type="ARBA" id="ARBA00023317"/>
    </source>
</evidence>
<dbReference type="SUPFAM" id="SSF51621">
    <property type="entry name" value="Phosphoenolpyruvate/pyruvate domain"/>
    <property type="match status" value="1"/>
</dbReference>
<sequence length="847" mass="93876">MTISSSYEAMTNFNGVFQHRIPTERYFSEGLYSREWPCTYEARAKSMPSRVASSQDIYSKFVDGAIRMPLKFGESFGVKANSSRNTRSSFASQGFNWEESKPFSHIARASGSEDDTYATKSDELPSMEVIPKKSSKKAKRKKSHCDVKQRNELINSYEEDSLILNGEVLPSHSDAKIRVPQEVAVFSRIWTDDEKHSLETALSKLEALHLHALAVEQWHSSSLVEVHRKYQESARNLLHYMAIKSVDIKDIHFSLSALGLASIEGIESHVLTSLNRSIRAARALSMFLAHDMNVRDDDDSGRSTLSNHERQLNNRNISDSHNRATNIDSSLTSFAGRYVSLLSCNTVELFGPRLSERKAYIMVTLSEEMIGNNTLVLDLMKAGMDIVRINCAHGNPEEWKQMIETVRHCSQMLEQPCRVLMDLAGPKLRTSPFPPGPCVQKIKPQRDGLGNAILPARVWIALPGTPVPEGTSADVFVPVKGDIWLGSVQTGDKLMLRDGRGKLREIIITDKVMGSNGMGCWAECFQTIYLESGTKLKLLKKKGKLSKGYVADLPPMEQFIRLKKGDVISLTKESSFLDANDSDLDRPWVYQIQVSHTFGQLFDCVKPGELISFDDGRIEGVIRGATSSEICVEVTYASEKGTKLGGGKSINLPNSSLCQKGLTVKDILDLDFIIRHADIVALSFVNSSKDVQVLQKALKEKGATNIGVVLKIETRSGVMNLLEVLLQGMKNENPLGVMIARGDLAVECGWEDMASVQEEVLRVCKAAHIPTIWATQVLESLTKQGLSTRPEITDAALGGRASCVMLNKGSHILKAVSILSRILNTSPNPWWEVHAHSHMLNSSTLKG</sequence>
<dbReference type="EC" id="2.7.1.40" evidence="4"/>
<evidence type="ECO:0000256" key="8">
    <source>
        <dbReference type="ARBA" id="ARBA00022777"/>
    </source>
</evidence>
<dbReference type="InterPro" id="IPR040442">
    <property type="entry name" value="Pyrv_kinase-like_dom_sf"/>
</dbReference>
<evidence type="ECO:0000256" key="3">
    <source>
        <dbReference type="ARBA" id="ARBA00008663"/>
    </source>
</evidence>
<dbReference type="InterPro" id="IPR015793">
    <property type="entry name" value="Pyrv_Knase_brl"/>
</dbReference>
<dbReference type="OrthoDB" id="1881597at2759"/>
<dbReference type="AlphaFoldDB" id="A0A8T2SNF7"/>
<evidence type="ECO:0000256" key="4">
    <source>
        <dbReference type="ARBA" id="ARBA00012142"/>
    </source>
</evidence>
<dbReference type="InterPro" id="IPR001697">
    <property type="entry name" value="Pyr_Knase"/>
</dbReference>
<evidence type="ECO:0000313" key="16">
    <source>
        <dbReference type="Proteomes" id="UP000825935"/>
    </source>
</evidence>
<feature type="compositionally biased region" description="Basic and acidic residues" evidence="13">
    <location>
        <begin position="307"/>
        <end position="322"/>
    </location>
</feature>
<comment type="similarity">
    <text evidence="3">Belongs to the pyruvate kinase family.</text>
</comment>
<comment type="pathway">
    <text evidence="2">Carbohydrate degradation; glycolysis; pyruvate from D-glyceraldehyde 3-phosphate: step 5/5.</text>
</comment>
<comment type="caution">
    <text evidence="15">The sequence shown here is derived from an EMBL/GenBank/DDBJ whole genome shotgun (WGS) entry which is preliminary data.</text>
</comment>
<evidence type="ECO:0000256" key="6">
    <source>
        <dbReference type="ARBA" id="ARBA00022723"/>
    </source>
</evidence>
<evidence type="ECO:0000256" key="11">
    <source>
        <dbReference type="ARBA" id="ARBA00023152"/>
    </source>
</evidence>
<dbReference type="OMA" id="NCAHDDE"/>
<dbReference type="SUPFAM" id="SSF50800">
    <property type="entry name" value="PK beta-barrel domain-like"/>
    <property type="match status" value="1"/>
</dbReference>
<feature type="domain" description="Pyruvate kinase barrel" evidence="14">
    <location>
        <begin position="357"/>
        <end position="437"/>
    </location>
</feature>
<organism evidence="15 16">
    <name type="scientific">Ceratopteris richardii</name>
    <name type="common">Triangle waterfern</name>
    <dbReference type="NCBI Taxonomy" id="49495"/>
    <lineage>
        <taxon>Eukaryota</taxon>
        <taxon>Viridiplantae</taxon>
        <taxon>Streptophyta</taxon>
        <taxon>Embryophyta</taxon>
        <taxon>Tracheophyta</taxon>
        <taxon>Polypodiopsida</taxon>
        <taxon>Polypodiidae</taxon>
        <taxon>Polypodiales</taxon>
        <taxon>Pteridineae</taxon>
        <taxon>Pteridaceae</taxon>
        <taxon>Parkerioideae</taxon>
        <taxon>Ceratopteris</taxon>
    </lineage>
</organism>
<dbReference type="Proteomes" id="UP000825935">
    <property type="component" value="Chromosome 19"/>
</dbReference>
<evidence type="ECO:0000259" key="14">
    <source>
        <dbReference type="Pfam" id="PF00224"/>
    </source>
</evidence>
<evidence type="ECO:0000256" key="7">
    <source>
        <dbReference type="ARBA" id="ARBA00022741"/>
    </source>
</evidence>
<gene>
    <name evidence="15" type="ORF">KP509_19G042100</name>
</gene>
<evidence type="ECO:0000256" key="1">
    <source>
        <dbReference type="ARBA" id="ARBA00001958"/>
    </source>
</evidence>
<keyword evidence="10" id="KW-0460">Magnesium</keyword>
<dbReference type="InterPro" id="IPR011037">
    <property type="entry name" value="Pyrv_Knase-like_insert_dom_sf"/>
</dbReference>
<proteinExistence type="inferred from homology"/>
<feature type="region of interest" description="Disordered" evidence="13">
    <location>
        <begin position="296"/>
        <end position="322"/>
    </location>
</feature>
<dbReference type="PANTHER" id="PTHR11817">
    <property type="entry name" value="PYRUVATE KINASE"/>
    <property type="match status" value="1"/>
</dbReference>
<dbReference type="GO" id="GO:0004743">
    <property type="term" value="F:pyruvate kinase activity"/>
    <property type="evidence" value="ECO:0007669"/>
    <property type="project" value="UniProtKB-EC"/>
</dbReference>
<name>A0A8T2SNF7_CERRI</name>
<evidence type="ECO:0000256" key="5">
    <source>
        <dbReference type="ARBA" id="ARBA00022679"/>
    </source>
</evidence>
<evidence type="ECO:0000256" key="10">
    <source>
        <dbReference type="ARBA" id="ARBA00022842"/>
    </source>
</evidence>